<dbReference type="EMBL" id="SPLM01000001">
    <property type="protein sequence ID" value="TMW69479.1"/>
    <property type="molecule type" value="Genomic_DNA"/>
</dbReference>
<dbReference type="SMART" id="SM00456">
    <property type="entry name" value="WW"/>
    <property type="match status" value="2"/>
</dbReference>
<dbReference type="CDD" id="cd00201">
    <property type="entry name" value="WW"/>
    <property type="match status" value="2"/>
</dbReference>
<feature type="compositionally biased region" description="Basic residues" evidence="2">
    <location>
        <begin position="650"/>
        <end position="685"/>
    </location>
</feature>
<evidence type="ECO:0000313" key="4">
    <source>
        <dbReference type="EMBL" id="TMW69479.1"/>
    </source>
</evidence>
<feature type="compositionally biased region" description="Gly residues" evidence="2">
    <location>
        <begin position="1"/>
        <end position="19"/>
    </location>
</feature>
<feature type="region of interest" description="Disordered" evidence="2">
    <location>
        <begin position="613"/>
        <end position="765"/>
    </location>
</feature>
<feature type="compositionally biased region" description="Basic and acidic residues" evidence="2">
    <location>
        <begin position="723"/>
        <end position="732"/>
    </location>
</feature>
<dbReference type="InterPro" id="IPR001202">
    <property type="entry name" value="WW_dom"/>
</dbReference>
<dbReference type="InterPro" id="IPR036517">
    <property type="entry name" value="FF_domain_sf"/>
</dbReference>
<accession>A0A8K1FQJ2</accession>
<dbReference type="SUPFAM" id="SSF51045">
    <property type="entry name" value="WW domain"/>
    <property type="match status" value="2"/>
</dbReference>
<dbReference type="GO" id="GO:0005685">
    <property type="term" value="C:U1 snRNP"/>
    <property type="evidence" value="ECO:0007669"/>
    <property type="project" value="TreeGrafter"/>
</dbReference>
<dbReference type="Pfam" id="PF01846">
    <property type="entry name" value="FF"/>
    <property type="match status" value="1"/>
</dbReference>
<gene>
    <name evidence="4" type="ORF">Poli38472_001635</name>
</gene>
<name>A0A8K1FQJ2_PYTOL</name>
<dbReference type="GO" id="GO:0071004">
    <property type="term" value="C:U2-type prespliceosome"/>
    <property type="evidence" value="ECO:0007669"/>
    <property type="project" value="TreeGrafter"/>
</dbReference>
<feature type="domain" description="WW" evidence="3">
    <location>
        <begin position="126"/>
        <end position="154"/>
    </location>
</feature>
<feature type="compositionally biased region" description="Acidic residues" evidence="2">
    <location>
        <begin position="747"/>
        <end position="765"/>
    </location>
</feature>
<dbReference type="GO" id="GO:0045292">
    <property type="term" value="P:mRNA cis splicing, via spliceosome"/>
    <property type="evidence" value="ECO:0007669"/>
    <property type="project" value="InterPro"/>
</dbReference>
<evidence type="ECO:0000313" key="5">
    <source>
        <dbReference type="Proteomes" id="UP000794436"/>
    </source>
</evidence>
<organism evidence="4 5">
    <name type="scientific">Pythium oligandrum</name>
    <name type="common">Mycoparasitic fungus</name>
    <dbReference type="NCBI Taxonomy" id="41045"/>
    <lineage>
        <taxon>Eukaryota</taxon>
        <taxon>Sar</taxon>
        <taxon>Stramenopiles</taxon>
        <taxon>Oomycota</taxon>
        <taxon>Peronosporomycetes</taxon>
        <taxon>Pythiales</taxon>
        <taxon>Pythiaceae</taxon>
        <taxon>Pythium</taxon>
    </lineage>
</organism>
<keyword evidence="5" id="KW-1185">Reference proteome</keyword>
<dbReference type="InterPro" id="IPR039726">
    <property type="entry name" value="Prp40-like"/>
</dbReference>
<dbReference type="PROSITE" id="PS50020">
    <property type="entry name" value="WW_DOMAIN_2"/>
    <property type="match status" value="2"/>
</dbReference>
<feature type="domain" description="WW" evidence="3">
    <location>
        <begin position="73"/>
        <end position="106"/>
    </location>
</feature>
<dbReference type="Gene3D" id="1.10.10.440">
    <property type="entry name" value="FF domain"/>
    <property type="match status" value="2"/>
</dbReference>
<keyword evidence="1" id="KW-0175">Coiled coil</keyword>
<feature type="compositionally biased region" description="Basic and acidic residues" evidence="2">
    <location>
        <begin position="613"/>
        <end position="627"/>
    </location>
</feature>
<dbReference type="Gene3D" id="2.20.70.10">
    <property type="match status" value="2"/>
</dbReference>
<sequence length="765" mass="86856">MYPGRGGFPAPAGGRGGYYGPPPPVMGGSGQFPPRGPPMHLRGGASFAPPHVAASAGSFAPPHVAFVPPTTATTLPAGWTEHFTPQGVRYYYNAATGVSTYEAPTASGASNGTTATPVAATPTATWIEYKDEASGQMYYYNTITKATVWDQPEEFRIQQARAQVQQMQTSTAADFEVVDEERKRREQKKRETEEKMSQKFDEMSKEERVAEFKAFLEEKQISPQLKWQEAVRLVTKEGLENDPRWKLALSTVGEKKQAYSEYCTQAINKQNIERRRQAKRVREEFLELLAEGIDVKHSTRVTWEDVNDGPTYYGLRKDARWSAVGENKDRKDLFESFLQDLERQQSQQAAKKKAEIKELFINKLRTENKPIFVGKRRLDGDLKKKAWDLIQELCGEAEDTQRFIQKSDVFEWTEDFLDALKQEENELWKAEREKRKEAEDALGAKIEAQLDEWIHSERIRLGLPWKEIHAALADQLSNSAPEQEPQVDGVKLSDRRQRRILEKKIKLWREKIHDQARLLQPFLDLSGFVASPVITYEAFTTAVSDGIRKHIESNGPEEGESMDTEEEPLLSEPSDLRAQVERIVRTSDPSQAIEYPAIVKSVFYLLQSRSERDSLKSAENGDTRDRSVSPSPGSRKRKRRRSSGESPSRYRSRSRSVSRPRSRSRSPHRSSGNRHRRDSRSRSRSRSRDPRAALAMPSYGNLPHHSHSSASGMNGGRPLPVDESARAEEIIRQARLKMLAKQKDPGEESELEEGEELEDGEVEEE</sequence>
<comment type="caution">
    <text evidence="4">The sequence shown here is derived from an EMBL/GenBank/DDBJ whole genome shotgun (WGS) entry which is preliminary data.</text>
</comment>
<dbReference type="SUPFAM" id="SSF81698">
    <property type="entry name" value="FF domain"/>
    <property type="match status" value="2"/>
</dbReference>
<dbReference type="InterPro" id="IPR002713">
    <property type="entry name" value="FF_domain"/>
</dbReference>
<dbReference type="Pfam" id="PF00397">
    <property type="entry name" value="WW"/>
    <property type="match status" value="2"/>
</dbReference>
<feature type="compositionally biased region" description="Basic and acidic residues" evidence="2">
    <location>
        <begin position="180"/>
        <end position="202"/>
    </location>
</feature>
<feature type="coiled-coil region" evidence="1">
    <location>
        <begin position="413"/>
        <end position="440"/>
    </location>
</feature>
<dbReference type="SMART" id="SM00441">
    <property type="entry name" value="FF"/>
    <property type="match status" value="2"/>
</dbReference>
<feature type="compositionally biased region" description="Acidic residues" evidence="2">
    <location>
        <begin position="555"/>
        <end position="569"/>
    </location>
</feature>
<feature type="region of interest" description="Disordered" evidence="2">
    <location>
        <begin position="1"/>
        <end position="35"/>
    </location>
</feature>
<evidence type="ECO:0000259" key="3">
    <source>
        <dbReference type="PROSITE" id="PS50020"/>
    </source>
</evidence>
<feature type="region of interest" description="Disordered" evidence="2">
    <location>
        <begin position="176"/>
        <end position="202"/>
    </location>
</feature>
<feature type="region of interest" description="Disordered" evidence="2">
    <location>
        <begin position="550"/>
        <end position="574"/>
    </location>
</feature>
<evidence type="ECO:0000256" key="2">
    <source>
        <dbReference type="SAM" id="MobiDB-lite"/>
    </source>
</evidence>
<proteinExistence type="predicted"/>
<dbReference type="InterPro" id="IPR036020">
    <property type="entry name" value="WW_dom_sf"/>
</dbReference>
<evidence type="ECO:0000256" key="1">
    <source>
        <dbReference type="SAM" id="Coils"/>
    </source>
</evidence>
<dbReference type="AlphaFoldDB" id="A0A8K1FQJ2"/>
<dbReference type="PANTHER" id="PTHR11864:SF0">
    <property type="entry name" value="PRP40 PRE-MRNA PROCESSING FACTOR 40 HOMOLOG A (YEAST)"/>
    <property type="match status" value="1"/>
</dbReference>
<dbReference type="GO" id="GO:0003723">
    <property type="term" value="F:RNA binding"/>
    <property type="evidence" value="ECO:0007669"/>
    <property type="project" value="TreeGrafter"/>
</dbReference>
<dbReference type="OrthoDB" id="187617at2759"/>
<reference evidence="4" key="1">
    <citation type="submission" date="2019-03" db="EMBL/GenBank/DDBJ databases">
        <title>Long read genome sequence of the mycoparasitic Pythium oligandrum ATCC 38472 isolated from sugarbeet rhizosphere.</title>
        <authorList>
            <person name="Gaulin E."/>
        </authorList>
    </citation>
    <scope>NUCLEOTIDE SEQUENCE</scope>
    <source>
        <strain evidence="4">ATCC 38472_TT</strain>
    </source>
</reference>
<protein>
    <recommendedName>
        <fullName evidence="3">WW domain-containing protein</fullName>
    </recommendedName>
</protein>
<dbReference type="PANTHER" id="PTHR11864">
    <property type="entry name" value="PRE-MRNA-PROCESSING PROTEIN PRP40"/>
    <property type="match status" value="1"/>
</dbReference>
<dbReference type="Proteomes" id="UP000794436">
    <property type="component" value="Unassembled WGS sequence"/>
</dbReference>